<feature type="compositionally biased region" description="Acidic residues" evidence="9">
    <location>
        <begin position="415"/>
        <end position="431"/>
    </location>
</feature>
<dbReference type="GO" id="GO:0005634">
    <property type="term" value="C:nucleus"/>
    <property type="evidence" value="ECO:0007669"/>
    <property type="project" value="UniProtKB-SubCell"/>
</dbReference>
<feature type="region of interest" description="Disordered" evidence="9">
    <location>
        <begin position="393"/>
        <end position="431"/>
    </location>
</feature>
<comment type="similarity">
    <text evidence="4">Belongs to the ELP5 family.</text>
</comment>
<sequence>MAASCVAAALLDHGPLAPVSSATANHARMPPSMQLILLEDNIAQSGASVLREMLLRAEERSLAAMILCFQHDPSVYYTRNSNLVHVLDYHFASAQYDGTSLVSIECEIRTTLDKLSQNGPITLAIDSLDAMFDATLCSVREAYTFLPRILNLLPRYSRLVVGLDSDPSASASALSAFLHSPQVWAGHDPVHDALPGPPWSHATVWVRVHPPALLHHIHQTYGLMPPSSGIETSTAESAPDMRFWTILHNCARRGPLGLVDTPSSMGWWGPMMRPLSLHSADLLDQESVLSSAPVVSWHHLQGEARGCVFLELHASLSSGKKLSELALCAFDPAKRLRIKSLDTIEAVVAAPALQPDAHGIMMQQLPFNLQETEQQRERRAQVPLPFAYQLQDESSSMKRAWRGSTGQTSIFFEPEREDDEDDEDPDDDLDL</sequence>
<dbReference type="InterPro" id="IPR019519">
    <property type="entry name" value="Elp5"/>
</dbReference>
<keyword evidence="11" id="KW-1185">Reference proteome</keyword>
<evidence type="ECO:0000313" key="11">
    <source>
        <dbReference type="Proteomes" id="UP001213623"/>
    </source>
</evidence>
<evidence type="ECO:0000256" key="2">
    <source>
        <dbReference type="ARBA" id="ARBA00004496"/>
    </source>
</evidence>
<evidence type="ECO:0000256" key="5">
    <source>
        <dbReference type="ARBA" id="ARBA00020264"/>
    </source>
</evidence>
<dbReference type="GO" id="GO:0000049">
    <property type="term" value="F:tRNA binding"/>
    <property type="evidence" value="ECO:0007669"/>
    <property type="project" value="TreeGrafter"/>
</dbReference>
<comment type="subcellular location">
    <subcellularLocation>
        <location evidence="2">Cytoplasm</location>
    </subcellularLocation>
    <subcellularLocation>
        <location evidence="1">Nucleus</location>
    </subcellularLocation>
</comment>
<reference evidence="10" key="1">
    <citation type="submission" date="2023-03" db="EMBL/GenBank/DDBJ databases">
        <title>Mating type loci evolution in Malassezia.</title>
        <authorList>
            <person name="Coelho M.A."/>
        </authorList>
    </citation>
    <scope>NUCLEOTIDE SEQUENCE</scope>
    <source>
        <strain evidence="10">CBS 9557</strain>
    </source>
</reference>
<keyword evidence="8" id="KW-0539">Nucleus</keyword>
<evidence type="ECO:0000256" key="4">
    <source>
        <dbReference type="ARBA" id="ARBA00009567"/>
    </source>
</evidence>
<dbReference type="AlphaFoldDB" id="A0AAF0ERY7"/>
<dbReference type="GO" id="GO:0005829">
    <property type="term" value="C:cytosol"/>
    <property type="evidence" value="ECO:0007669"/>
    <property type="project" value="TreeGrafter"/>
</dbReference>
<evidence type="ECO:0000256" key="1">
    <source>
        <dbReference type="ARBA" id="ARBA00004123"/>
    </source>
</evidence>
<dbReference type="GO" id="GO:0033588">
    <property type="term" value="C:elongator holoenzyme complex"/>
    <property type="evidence" value="ECO:0007669"/>
    <property type="project" value="InterPro"/>
</dbReference>
<organism evidence="10 11">
    <name type="scientific">Malassezia nana</name>
    <dbReference type="NCBI Taxonomy" id="180528"/>
    <lineage>
        <taxon>Eukaryota</taxon>
        <taxon>Fungi</taxon>
        <taxon>Dikarya</taxon>
        <taxon>Basidiomycota</taxon>
        <taxon>Ustilaginomycotina</taxon>
        <taxon>Malasseziomycetes</taxon>
        <taxon>Malasseziales</taxon>
        <taxon>Malasseziaceae</taxon>
        <taxon>Malassezia</taxon>
    </lineage>
</organism>
<name>A0AAF0ERY7_9BASI</name>
<evidence type="ECO:0000256" key="7">
    <source>
        <dbReference type="ARBA" id="ARBA00022694"/>
    </source>
</evidence>
<dbReference type="EMBL" id="CP119894">
    <property type="protein sequence ID" value="WFD27167.1"/>
    <property type="molecule type" value="Genomic_DNA"/>
</dbReference>
<evidence type="ECO:0000313" key="10">
    <source>
        <dbReference type="EMBL" id="WFD27167.1"/>
    </source>
</evidence>
<proteinExistence type="inferred from homology"/>
<keyword evidence="6" id="KW-0963">Cytoplasm</keyword>
<dbReference type="Proteomes" id="UP001213623">
    <property type="component" value="Chromosome 3"/>
</dbReference>
<accession>A0AAF0ERY7</accession>
<evidence type="ECO:0000256" key="9">
    <source>
        <dbReference type="SAM" id="MobiDB-lite"/>
    </source>
</evidence>
<dbReference type="PANTHER" id="PTHR15641">
    <property type="entry name" value="ELONGATOR COMPLEX PROTEIN 5"/>
    <property type="match status" value="1"/>
</dbReference>
<keyword evidence="7" id="KW-0819">tRNA processing</keyword>
<evidence type="ECO:0000256" key="3">
    <source>
        <dbReference type="ARBA" id="ARBA00005043"/>
    </source>
</evidence>
<protein>
    <recommendedName>
        <fullName evidence="5">Elongator complex protein 5</fullName>
    </recommendedName>
</protein>
<comment type="pathway">
    <text evidence="3">tRNA modification; 5-methoxycarbonylmethyl-2-thiouridine-tRNA biosynthesis.</text>
</comment>
<dbReference type="PANTHER" id="PTHR15641:SF1">
    <property type="entry name" value="ELONGATOR COMPLEX PROTEIN 5"/>
    <property type="match status" value="1"/>
</dbReference>
<dbReference type="Gene3D" id="3.40.50.300">
    <property type="entry name" value="P-loop containing nucleotide triphosphate hydrolases"/>
    <property type="match status" value="1"/>
</dbReference>
<evidence type="ECO:0000256" key="8">
    <source>
        <dbReference type="ARBA" id="ARBA00023242"/>
    </source>
</evidence>
<gene>
    <name evidence="10" type="ORF">MNAN1_002163</name>
</gene>
<evidence type="ECO:0000256" key="6">
    <source>
        <dbReference type="ARBA" id="ARBA00022490"/>
    </source>
</evidence>
<dbReference type="InterPro" id="IPR027417">
    <property type="entry name" value="P-loop_NTPase"/>
</dbReference>
<dbReference type="Pfam" id="PF10483">
    <property type="entry name" value="Elong_Iki1"/>
    <property type="match status" value="1"/>
</dbReference>
<dbReference type="GO" id="GO:0002098">
    <property type="term" value="P:tRNA wobble uridine modification"/>
    <property type="evidence" value="ECO:0007669"/>
    <property type="project" value="InterPro"/>
</dbReference>